<evidence type="ECO:0000256" key="1">
    <source>
        <dbReference type="SAM" id="MobiDB-lite"/>
    </source>
</evidence>
<organism evidence="2 3">
    <name type="scientific">Penicillium nordicum</name>
    <dbReference type="NCBI Taxonomy" id="229535"/>
    <lineage>
        <taxon>Eukaryota</taxon>
        <taxon>Fungi</taxon>
        <taxon>Dikarya</taxon>
        <taxon>Ascomycota</taxon>
        <taxon>Pezizomycotina</taxon>
        <taxon>Eurotiomycetes</taxon>
        <taxon>Eurotiomycetidae</taxon>
        <taxon>Eurotiales</taxon>
        <taxon>Aspergillaceae</taxon>
        <taxon>Penicillium</taxon>
    </lineage>
</organism>
<comment type="caution">
    <text evidence="2">The sequence shown here is derived from an EMBL/GenBank/DDBJ whole genome shotgun (WGS) entry which is preliminary data.</text>
</comment>
<dbReference type="Proteomes" id="UP000037696">
    <property type="component" value="Unassembled WGS sequence"/>
</dbReference>
<proteinExistence type="predicted"/>
<reference evidence="2 3" key="1">
    <citation type="submission" date="2015-08" db="EMBL/GenBank/DDBJ databases">
        <title>Genome sequencing of Penicillium nordicum.</title>
        <authorList>
            <person name="Nguyen H.D."/>
            <person name="Seifert K.A."/>
        </authorList>
    </citation>
    <scope>NUCLEOTIDE SEQUENCE [LARGE SCALE GENOMIC DNA]</scope>
    <source>
        <strain evidence="2 3">DAOMC 185683</strain>
    </source>
</reference>
<keyword evidence="3" id="KW-1185">Reference proteome</keyword>
<name>A0A0M8PGU5_9EURO</name>
<dbReference type="EMBL" id="LHQQ01000005">
    <property type="protein sequence ID" value="KOS48374.1"/>
    <property type="molecule type" value="Genomic_DNA"/>
</dbReference>
<dbReference type="AlphaFoldDB" id="A0A0M8PGU5"/>
<sequence>MLPIDESPNKSRPPSVDNNLTQDSPSKVNLSPTRNPLGPVVVFIARASNLTDHSYPNATMTTAQMHEYLRSLLVITVAEHRKRFGVLGLRPHKMQTIIQPAHTRIPTLSRIGKYLKMALEEARSSRSECIFVLHGWDGWTTDKMTIAELCEPFCDVPFSFHVYANRGTPREFFEVNGHKVNAYFRHTILADDPAIVGDRSTALFIRMLEVLPTLGYARHYPVLSDVERDALANLKMQTPTLQGPAFNMASLDIFPEGSRKGDVDSWKRRWRGSSLLTSRRPSISKQLNQYEVFAKLSIAHYNLSKHVGRVIFQ</sequence>
<evidence type="ECO:0000313" key="3">
    <source>
        <dbReference type="Proteomes" id="UP000037696"/>
    </source>
</evidence>
<evidence type="ECO:0000313" key="2">
    <source>
        <dbReference type="EMBL" id="KOS48374.1"/>
    </source>
</evidence>
<dbReference type="OrthoDB" id="4356307at2759"/>
<feature type="region of interest" description="Disordered" evidence="1">
    <location>
        <begin position="1"/>
        <end position="33"/>
    </location>
</feature>
<dbReference type="STRING" id="229535.A0A0M8PGU5"/>
<protein>
    <submittedName>
        <fullName evidence="2">Uncharacterized protein</fullName>
    </submittedName>
</protein>
<gene>
    <name evidence="2" type="ORF">ACN38_g599</name>
</gene>
<accession>A0A0M8PGU5</accession>
<feature type="compositionally biased region" description="Polar residues" evidence="1">
    <location>
        <begin position="10"/>
        <end position="33"/>
    </location>
</feature>